<accession>A0A1I4VFA9</accession>
<evidence type="ECO:0000313" key="2">
    <source>
        <dbReference type="EMBL" id="SFM99810.1"/>
    </source>
</evidence>
<dbReference type="AlphaFoldDB" id="A0A1I4VFA9"/>
<protein>
    <submittedName>
        <fullName evidence="2">Uncharacterized protein</fullName>
    </submittedName>
</protein>
<feature type="region of interest" description="Disordered" evidence="1">
    <location>
        <begin position="152"/>
        <end position="175"/>
    </location>
</feature>
<evidence type="ECO:0000313" key="3">
    <source>
        <dbReference type="Proteomes" id="UP000199614"/>
    </source>
</evidence>
<name>A0A1I4VFA9_PSUAM</name>
<dbReference type="STRING" id="260086.SAMN05216207_100623"/>
<dbReference type="Proteomes" id="UP000199614">
    <property type="component" value="Unassembled WGS sequence"/>
</dbReference>
<keyword evidence="3" id="KW-1185">Reference proteome</keyword>
<evidence type="ECO:0000256" key="1">
    <source>
        <dbReference type="SAM" id="MobiDB-lite"/>
    </source>
</evidence>
<reference evidence="2 3" key="1">
    <citation type="submission" date="2016-10" db="EMBL/GenBank/DDBJ databases">
        <authorList>
            <person name="de Groot N.N."/>
        </authorList>
    </citation>
    <scope>NUCLEOTIDE SEQUENCE [LARGE SCALE GENOMIC DNA]</scope>
    <source>
        <strain evidence="2 3">CGMCC 4.1877</strain>
    </source>
</reference>
<gene>
    <name evidence="2" type="ORF">SAMN05216207_100623</name>
</gene>
<proteinExistence type="predicted"/>
<organism evidence="2 3">
    <name type="scientific">Pseudonocardia ammonioxydans</name>
    <dbReference type="NCBI Taxonomy" id="260086"/>
    <lineage>
        <taxon>Bacteria</taxon>
        <taxon>Bacillati</taxon>
        <taxon>Actinomycetota</taxon>
        <taxon>Actinomycetes</taxon>
        <taxon>Pseudonocardiales</taxon>
        <taxon>Pseudonocardiaceae</taxon>
        <taxon>Pseudonocardia</taxon>
    </lineage>
</organism>
<feature type="region of interest" description="Disordered" evidence="1">
    <location>
        <begin position="29"/>
        <end position="72"/>
    </location>
</feature>
<sequence>MIPGPRPATTPAGSATVAAPVPPGGGIVAPAAGGGVHPGNPGAPGSATPVAAGPPAATGTGAAIGAAGPPTPPLPWPAITATTGTPVPAVYPQEQPAPPVWRKALDLVDPGRVAGLSTAVRGTVGHRTAAITVGATLALAVGVLVAAYTGTGQDQDAPESAAAPAPAAVPPDLISGTTAADPAAFGATPSFTSPSGNIACRIDGAAARCDVENKRWAPTGADDCTDAGLVVGGTAGSRASCAGTPVPDDGEELGYGTHLTHGDLTCVSRRSGVECRDGRTGHGFTAARASYRLY</sequence>
<feature type="compositionally biased region" description="Low complexity" evidence="1">
    <location>
        <begin position="152"/>
        <end position="166"/>
    </location>
</feature>
<dbReference type="EMBL" id="FOUY01000006">
    <property type="protein sequence ID" value="SFM99810.1"/>
    <property type="molecule type" value="Genomic_DNA"/>
</dbReference>
<feature type="compositionally biased region" description="Low complexity" evidence="1">
    <location>
        <begin position="38"/>
        <end position="68"/>
    </location>
</feature>